<dbReference type="InterPro" id="IPR000873">
    <property type="entry name" value="AMP-dep_synth/lig_dom"/>
</dbReference>
<accession>A0A0D6AXH9</accession>
<gene>
    <name evidence="3" type="ORF">NHU_00154</name>
</gene>
<dbReference type="PATRIC" id="fig|35806.4.peg.153"/>
<comment type="similarity">
    <text evidence="1">Belongs to the ATP-dependent AMP-binding enzyme family.</text>
</comment>
<evidence type="ECO:0000313" key="4">
    <source>
        <dbReference type="Proteomes" id="UP000064912"/>
    </source>
</evidence>
<evidence type="ECO:0000259" key="2">
    <source>
        <dbReference type="Pfam" id="PF00501"/>
    </source>
</evidence>
<dbReference type="PANTHER" id="PTHR22754">
    <property type="entry name" value="DISCO-INTERACTING PROTEIN 2 DIP2 -RELATED"/>
    <property type="match status" value="1"/>
</dbReference>
<dbReference type="InterPro" id="IPR045851">
    <property type="entry name" value="AMP-bd_C_sf"/>
</dbReference>
<dbReference type="Gene3D" id="3.40.50.12780">
    <property type="entry name" value="N-terminal domain of ligase-like"/>
    <property type="match status" value="1"/>
</dbReference>
<dbReference type="GO" id="GO:0005886">
    <property type="term" value="C:plasma membrane"/>
    <property type="evidence" value="ECO:0007669"/>
    <property type="project" value="TreeGrafter"/>
</dbReference>
<reference evidence="3 4" key="1">
    <citation type="submission" date="2015-02" db="EMBL/GenBank/DDBJ databases">
        <title>Genome sequene of Rhodovulum sulfidophilum DSM 2351.</title>
        <authorList>
            <person name="Nagao N."/>
        </authorList>
    </citation>
    <scope>NUCLEOTIDE SEQUENCE [LARGE SCALE GENOMIC DNA]</scope>
    <source>
        <strain evidence="3 4">DSM 2351</strain>
    </source>
</reference>
<dbReference type="SUPFAM" id="SSF56801">
    <property type="entry name" value="Acetyl-CoA synthetase-like"/>
    <property type="match status" value="1"/>
</dbReference>
<evidence type="ECO:0000313" key="3">
    <source>
        <dbReference type="EMBL" id="BAQ67325.1"/>
    </source>
</evidence>
<dbReference type="PANTHER" id="PTHR22754:SF32">
    <property type="entry name" value="DISCO-INTERACTING PROTEIN 2"/>
    <property type="match status" value="1"/>
</dbReference>
<dbReference type="KEGG" id="rsu:NHU_00154"/>
<name>A0A0D6AXH9_RHOSU</name>
<dbReference type="GO" id="GO:0016874">
    <property type="term" value="F:ligase activity"/>
    <property type="evidence" value="ECO:0007669"/>
    <property type="project" value="UniProtKB-KW"/>
</dbReference>
<keyword evidence="3" id="KW-0436">Ligase</keyword>
<dbReference type="EMBL" id="AP014800">
    <property type="protein sequence ID" value="BAQ67325.1"/>
    <property type="molecule type" value="Genomic_DNA"/>
</dbReference>
<dbReference type="Proteomes" id="UP000064912">
    <property type="component" value="Chromosome"/>
</dbReference>
<dbReference type="Pfam" id="PF00501">
    <property type="entry name" value="AMP-binding"/>
    <property type="match status" value="1"/>
</dbReference>
<dbReference type="GO" id="GO:0070566">
    <property type="term" value="F:adenylyltransferase activity"/>
    <property type="evidence" value="ECO:0007669"/>
    <property type="project" value="TreeGrafter"/>
</dbReference>
<dbReference type="Gene3D" id="3.30.300.30">
    <property type="match status" value="1"/>
</dbReference>
<protein>
    <submittedName>
        <fullName evidence="3">Acyl-CoA synthetases (AMP-forming)/AMP-acid ligases II</fullName>
    </submittedName>
</protein>
<dbReference type="eggNOG" id="COG0318">
    <property type="taxonomic scope" value="Bacteria"/>
</dbReference>
<feature type="domain" description="AMP-dependent synthetase/ligase" evidence="2">
    <location>
        <begin position="22"/>
        <end position="389"/>
    </location>
</feature>
<dbReference type="GO" id="GO:0006633">
    <property type="term" value="P:fatty acid biosynthetic process"/>
    <property type="evidence" value="ECO:0007669"/>
    <property type="project" value="TreeGrafter"/>
</dbReference>
<dbReference type="AlphaFoldDB" id="A0A0D6AXH9"/>
<evidence type="ECO:0000256" key="1">
    <source>
        <dbReference type="ARBA" id="ARBA00006432"/>
    </source>
</evidence>
<dbReference type="InterPro" id="IPR042099">
    <property type="entry name" value="ANL_N_sf"/>
</dbReference>
<proteinExistence type="inferred from homology"/>
<organism evidence="3 4">
    <name type="scientific">Rhodovulum sulfidophilum</name>
    <name type="common">Rhodobacter sulfidophilus</name>
    <dbReference type="NCBI Taxonomy" id="35806"/>
    <lineage>
        <taxon>Bacteria</taxon>
        <taxon>Pseudomonadati</taxon>
        <taxon>Pseudomonadota</taxon>
        <taxon>Alphaproteobacteria</taxon>
        <taxon>Rhodobacterales</taxon>
        <taxon>Paracoccaceae</taxon>
        <taxon>Rhodovulum</taxon>
    </lineage>
</organism>
<sequence>MTPPPPNPLAAALLRAFEARASAEQIAIRTRHGGREVFTGTRLGTEAGALAETFRTWLAPPPRTLVLALPAGSDFILALLGGMLAGLTLVPVPLPRPGSHSDRFRHIAADSGAAALLCLPAHADAVRAALCLDGPAPCPVATLPLDPAGLPAPAPAPGRAPEGAAPALVQYTSGSTRLPKGVRVMPENILANAALVARAWGMDETARFVNWLPHYHDMGLMGGILYPLLCGGVSAQMSPLDFIRDPASWIAAIAAERAGFSGGPAFAFSDCLSRIGPEQAAAYDLSCWRRAFIGAEPVPAGLPAAFQARFAPAGLRREAVFACYGMAEMTLFAAGLPGTGDGSGGVAPCGLTPDLAAGLAIVDPETGARRPDGAEGEIWLCGASVGASYIGPPEHSAGSFGARLDGRTGWLRSGDLGRIEDGALYVTGRIKDVVFCNGRTLSAPEIEWLACGLSPALNPMAAALFMPDPEASGRAVLIAETRTARLPPDAEALARAIRHAVAGEWGLTLDRILFLPRGRLPRTSSGKIRRRAAAELWRAGKWQAGEMAQCLP</sequence>